<sequence>MKSSTMFKSAVAAGAFAVAGVATANADTITVQAGDTLTKLANAHGTSVDALVKANGISNANLIFVGQQLQTQGTASTATAPAAPAQQAASAANGSYTVKAGDTLFRIAAANGTSVANLVSANGIQNLNFITVGQVLTLSTASAPAQQPAAAPAQQAAPVTAAPAPTAATPAQQAAPVAAAPAPTAATPAHQAAPATPSTPAATVPDDVKYIAAADADHDGFMTAAEYLAYQANGGASAASAAAQQAVAPATQSQPQVTPVSAPAAPATYADPAATTMLNSLNALRASMGLNPVTLDAGLSAKAQARAVNAVANGGLPVNHFRTNGEVVAIGFGFNQVVSAWYNETSMMTNGTPGHRMWVTNPRATSVGFGVVGNTIVAESNVGQY</sequence>
<protein>
    <submittedName>
        <fullName evidence="4">LysM peptidoglycan-binding domain-containing protein</fullName>
    </submittedName>
</protein>
<dbReference type="EMBL" id="JAAXPO010000007">
    <property type="protein sequence ID" value="NKZ18868.1"/>
    <property type="molecule type" value="Genomic_DNA"/>
</dbReference>
<dbReference type="RefSeq" id="WP_168677340.1">
    <property type="nucleotide sequence ID" value="NZ_BPKV01000008.1"/>
</dbReference>
<evidence type="ECO:0000313" key="5">
    <source>
        <dbReference type="Proteomes" id="UP000590460"/>
    </source>
</evidence>
<dbReference type="InterPro" id="IPR014044">
    <property type="entry name" value="CAP_dom"/>
</dbReference>
<dbReference type="InterPro" id="IPR036779">
    <property type="entry name" value="LysM_dom_sf"/>
</dbReference>
<dbReference type="Gene3D" id="3.40.33.10">
    <property type="entry name" value="CAP"/>
    <property type="match status" value="1"/>
</dbReference>
<comment type="caution">
    <text evidence="4">The sequence shown here is derived from an EMBL/GenBank/DDBJ whole genome shotgun (WGS) entry which is preliminary data.</text>
</comment>
<gene>
    <name evidence="4" type="ORF">HF966_06740</name>
</gene>
<dbReference type="Pfam" id="PF01476">
    <property type="entry name" value="LysM"/>
    <property type="match status" value="2"/>
</dbReference>
<name>A0A846ZD33_9LACO</name>
<feature type="signal peptide" evidence="2">
    <location>
        <begin position="1"/>
        <end position="24"/>
    </location>
</feature>
<dbReference type="PROSITE" id="PS51782">
    <property type="entry name" value="LYSM"/>
    <property type="match status" value="2"/>
</dbReference>
<feature type="domain" description="LysM" evidence="3">
    <location>
        <begin position="27"/>
        <end position="71"/>
    </location>
</feature>
<dbReference type="Proteomes" id="UP000590460">
    <property type="component" value="Unassembled WGS sequence"/>
</dbReference>
<dbReference type="AlphaFoldDB" id="A0A846ZD33"/>
<proteinExistence type="predicted"/>
<evidence type="ECO:0000256" key="2">
    <source>
        <dbReference type="SAM" id="SignalP"/>
    </source>
</evidence>
<dbReference type="CDD" id="cd05379">
    <property type="entry name" value="CAP_bacterial"/>
    <property type="match status" value="1"/>
</dbReference>
<feature type="region of interest" description="Disordered" evidence="1">
    <location>
        <begin position="152"/>
        <end position="203"/>
    </location>
</feature>
<accession>A0A846ZD33</accession>
<organism evidence="4 5">
    <name type="scientific">Leuconostoc holzapfelii</name>
    <dbReference type="NCBI Taxonomy" id="434464"/>
    <lineage>
        <taxon>Bacteria</taxon>
        <taxon>Bacillati</taxon>
        <taxon>Bacillota</taxon>
        <taxon>Bacilli</taxon>
        <taxon>Lactobacillales</taxon>
        <taxon>Lactobacillaceae</taxon>
        <taxon>Leuconostoc</taxon>
    </lineage>
</organism>
<reference evidence="4 5" key="1">
    <citation type="submission" date="2020-04" db="EMBL/GenBank/DDBJ databases">
        <title>MicrobeNet Type strains.</title>
        <authorList>
            <person name="Nicholson A.C."/>
        </authorList>
    </citation>
    <scope>NUCLEOTIDE SEQUENCE [LARGE SCALE GENOMIC DNA]</scope>
    <source>
        <strain evidence="4 5">CCUG 54536</strain>
    </source>
</reference>
<dbReference type="CDD" id="cd00118">
    <property type="entry name" value="LysM"/>
    <property type="match status" value="2"/>
</dbReference>
<dbReference type="PROSITE" id="PS00018">
    <property type="entry name" value="EF_HAND_1"/>
    <property type="match status" value="1"/>
</dbReference>
<dbReference type="SUPFAM" id="SSF55797">
    <property type="entry name" value="PR-1-like"/>
    <property type="match status" value="1"/>
</dbReference>
<dbReference type="Gene3D" id="3.10.350.10">
    <property type="entry name" value="LysM domain"/>
    <property type="match status" value="2"/>
</dbReference>
<dbReference type="InterPro" id="IPR018392">
    <property type="entry name" value="LysM"/>
</dbReference>
<keyword evidence="2" id="KW-0732">Signal</keyword>
<feature type="chain" id="PRO_5039284314" evidence="2">
    <location>
        <begin position="25"/>
        <end position="385"/>
    </location>
</feature>
<dbReference type="PANTHER" id="PTHR33734">
    <property type="entry name" value="LYSM DOMAIN-CONTAINING GPI-ANCHORED PROTEIN 2"/>
    <property type="match status" value="1"/>
</dbReference>
<dbReference type="GO" id="GO:0008932">
    <property type="term" value="F:lytic endotransglycosylase activity"/>
    <property type="evidence" value="ECO:0007669"/>
    <property type="project" value="TreeGrafter"/>
</dbReference>
<dbReference type="SMART" id="SM00257">
    <property type="entry name" value="LysM"/>
    <property type="match status" value="2"/>
</dbReference>
<dbReference type="SUPFAM" id="SSF54106">
    <property type="entry name" value="LysM domain"/>
    <property type="match status" value="2"/>
</dbReference>
<evidence type="ECO:0000256" key="1">
    <source>
        <dbReference type="SAM" id="MobiDB-lite"/>
    </source>
</evidence>
<dbReference type="PANTHER" id="PTHR33734:SF22">
    <property type="entry name" value="MEMBRANE-BOUND LYTIC MUREIN TRANSGLYCOSYLASE D"/>
    <property type="match status" value="1"/>
</dbReference>
<dbReference type="InterPro" id="IPR035940">
    <property type="entry name" value="CAP_sf"/>
</dbReference>
<evidence type="ECO:0000313" key="4">
    <source>
        <dbReference type="EMBL" id="NKZ18868.1"/>
    </source>
</evidence>
<evidence type="ECO:0000259" key="3">
    <source>
        <dbReference type="PROSITE" id="PS51782"/>
    </source>
</evidence>
<dbReference type="Pfam" id="PF00188">
    <property type="entry name" value="CAP"/>
    <property type="match status" value="1"/>
</dbReference>
<feature type="domain" description="LysM" evidence="3">
    <location>
        <begin position="94"/>
        <end position="138"/>
    </location>
</feature>
<dbReference type="InterPro" id="IPR018247">
    <property type="entry name" value="EF_Hand_1_Ca_BS"/>
</dbReference>